<dbReference type="AlphaFoldDB" id="A0A392S5Q0"/>
<name>A0A392S5Q0_9FABA</name>
<dbReference type="EMBL" id="LXQA010315723">
    <property type="protein sequence ID" value="MCI43320.1"/>
    <property type="molecule type" value="Genomic_DNA"/>
</dbReference>
<sequence>MASSSSSAPLSKLKSLKIEGKLPDISDLPLQWQRKLTSLEHLEIG</sequence>
<feature type="non-terminal residue" evidence="1">
    <location>
        <position position="45"/>
    </location>
</feature>
<organism evidence="1 2">
    <name type="scientific">Trifolium medium</name>
    <dbReference type="NCBI Taxonomy" id="97028"/>
    <lineage>
        <taxon>Eukaryota</taxon>
        <taxon>Viridiplantae</taxon>
        <taxon>Streptophyta</taxon>
        <taxon>Embryophyta</taxon>
        <taxon>Tracheophyta</taxon>
        <taxon>Spermatophyta</taxon>
        <taxon>Magnoliopsida</taxon>
        <taxon>eudicotyledons</taxon>
        <taxon>Gunneridae</taxon>
        <taxon>Pentapetalae</taxon>
        <taxon>rosids</taxon>
        <taxon>fabids</taxon>
        <taxon>Fabales</taxon>
        <taxon>Fabaceae</taxon>
        <taxon>Papilionoideae</taxon>
        <taxon>50 kb inversion clade</taxon>
        <taxon>NPAAA clade</taxon>
        <taxon>Hologalegina</taxon>
        <taxon>IRL clade</taxon>
        <taxon>Trifolieae</taxon>
        <taxon>Trifolium</taxon>
    </lineage>
</organism>
<protein>
    <submittedName>
        <fullName evidence="1">Disease resistance protein (CC-NBS-LRR class) family protein</fullName>
    </submittedName>
</protein>
<evidence type="ECO:0000313" key="1">
    <source>
        <dbReference type="EMBL" id="MCI43320.1"/>
    </source>
</evidence>
<evidence type="ECO:0000313" key="2">
    <source>
        <dbReference type="Proteomes" id="UP000265520"/>
    </source>
</evidence>
<comment type="caution">
    <text evidence="1">The sequence shown here is derived from an EMBL/GenBank/DDBJ whole genome shotgun (WGS) entry which is preliminary data.</text>
</comment>
<proteinExistence type="predicted"/>
<accession>A0A392S5Q0</accession>
<reference evidence="1 2" key="1">
    <citation type="journal article" date="2018" name="Front. Plant Sci.">
        <title>Red Clover (Trifolium pratense) and Zigzag Clover (T. medium) - A Picture of Genomic Similarities and Differences.</title>
        <authorList>
            <person name="Dluhosova J."/>
            <person name="Istvanek J."/>
            <person name="Nedelnik J."/>
            <person name="Repkova J."/>
        </authorList>
    </citation>
    <scope>NUCLEOTIDE SEQUENCE [LARGE SCALE GENOMIC DNA]</scope>
    <source>
        <strain evidence="2">cv. 10/8</strain>
        <tissue evidence="1">Leaf</tissue>
    </source>
</reference>
<keyword evidence="2" id="KW-1185">Reference proteome</keyword>
<dbReference type="Proteomes" id="UP000265520">
    <property type="component" value="Unassembled WGS sequence"/>
</dbReference>